<organism evidence="1 2">
    <name type="scientific">Lacinutrix neustonica</name>
    <dbReference type="NCBI Taxonomy" id="2980107"/>
    <lineage>
        <taxon>Bacteria</taxon>
        <taxon>Pseudomonadati</taxon>
        <taxon>Bacteroidota</taxon>
        <taxon>Flavobacteriia</taxon>
        <taxon>Flavobacteriales</taxon>
        <taxon>Flavobacteriaceae</taxon>
        <taxon>Lacinutrix</taxon>
    </lineage>
</organism>
<dbReference type="AlphaFoldDB" id="A0A9E8SEP0"/>
<sequence>MNDKQENLQPQFIGFFNTPHLFLQSVLGMDPFLKKPSKSPAFFGFMPYNIRLGQRVERFVTCEISCLDNIEILSENIQIQTESNLTIGELDCLLLDDKQPVHLEIQFKFYLYDDTVGTTEIDHCIGPMRRDTLNKKLSKLKNKQLPLLYRPETKPLLERLNVMASNFKQQLYFKAQLFVPYGKTITLNTLNPECIYGFYFSYDTLPKFKGCKFYKPKKTDWLLEVTPNVDWKNYEDIMPILKVSELEGYSPMLRLKFENGEIFKCFVTAW</sequence>
<dbReference type="EMBL" id="CP113088">
    <property type="protein sequence ID" value="WAC02524.1"/>
    <property type="molecule type" value="Genomic_DNA"/>
</dbReference>
<dbReference type="Pfam" id="PF08907">
    <property type="entry name" value="DUF1853"/>
    <property type="match status" value="1"/>
</dbReference>
<proteinExistence type="predicted"/>
<evidence type="ECO:0000313" key="1">
    <source>
        <dbReference type="EMBL" id="WAC02524.1"/>
    </source>
</evidence>
<dbReference type="RefSeq" id="WP_267677121.1">
    <property type="nucleotide sequence ID" value="NZ_CP113088.1"/>
</dbReference>
<accession>A0A9E8SEP0</accession>
<dbReference type="KEGG" id="lnu:N7U66_02085"/>
<reference evidence="1" key="1">
    <citation type="submission" date="2022-11" db="EMBL/GenBank/DDBJ databases">
        <title>Lacinutrix neustonica HL-RS19T sp. nov., isolated from the surface microlayer sample of brackish Lake Shihwa.</title>
        <authorList>
            <person name="Choi J.Y."/>
            <person name="Hwang C.Y."/>
        </authorList>
    </citation>
    <scope>NUCLEOTIDE SEQUENCE</scope>
    <source>
        <strain evidence="1">HL-RS19</strain>
    </source>
</reference>
<name>A0A9E8SEP0_9FLAO</name>
<protein>
    <submittedName>
        <fullName evidence="1">DUF1853 family protein</fullName>
    </submittedName>
</protein>
<dbReference type="Proteomes" id="UP001164705">
    <property type="component" value="Chromosome"/>
</dbReference>
<keyword evidence="2" id="KW-1185">Reference proteome</keyword>
<evidence type="ECO:0000313" key="2">
    <source>
        <dbReference type="Proteomes" id="UP001164705"/>
    </source>
</evidence>
<gene>
    <name evidence="1" type="ORF">N7U66_02085</name>
</gene>
<dbReference type="InterPro" id="IPR015003">
    <property type="entry name" value="DUF1853"/>
</dbReference>